<dbReference type="Proteomes" id="UP001058974">
    <property type="component" value="Chromosome 7"/>
</dbReference>
<comment type="caution">
    <text evidence="1">The sequence shown here is derived from an EMBL/GenBank/DDBJ whole genome shotgun (WGS) entry which is preliminary data.</text>
</comment>
<dbReference type="AlphaFoldDB" id="A0A9D4ZWZ1"/>
<evidence type="ECO:0000313" key="2">
    <source>
        <dbReference type="Proteomes" id="UP001058974"/>
    </source>
</evidence>
<name>A0A9D4ZWZ1_PEA</name>
<dbReference type="Gramene" id="Psat07G0318800-T1">
    <property type="protein sequence ID" value="KAI5386949.1"/>
    <property type="gene ID" value="KIW84_073188"/>
</dbReference>
<dbReference type="EMBL" id="JAMSHJ010000007">
    <property type="protein sequence ID" value="KAI5386949.1"/>
    <property type="molecule type" value="Genomic_DNA"/>
</dbReference>
<organism evidence="1 2">
    <name type="scientific">Pisum sativum</name>
    <name type="common">Garden pea</name>
    <name type="synonym">Lathyrus oleraceus</name>
    <dbReference type="NCBI Taxonomy" id="3888"/>
    <lineage>
        <taxon>Eukaryota</taxon>
        <taxon>Viridiplantae</taxon>
        <taxon>Streptophyta</taxon>
        <taxon>Embryophyta</taxon>
        <taxon>Tracheophyta</taxon>
        <taxon>Spermatophyta</taxon>
        <taxon>Magnoliopsida</taxon>
        <taxon>eudicotyledons</taxon>
        <taxon>Gunneridae</taxon>
        <taxon>Pentapetalae</taxon>
        <taxon>rosids</taxon>
        <taxon>fabids</taxon>
        <taxon>Fabales</taxon>
        <taxon>Fabaceae</taxon>
        <taxon>Papilionoideae</taxon>
        <taxon>50 kb inversion clade</taxon>
        <taxon>NPAAA clade</taxon>
        <taxon>Hologalegina</taxon>
        <taxon>IRL clade</taxon>
        <taxon>Fabeae</taxon>
        <taxon>Lathyrus</taxon>
    </lineage>
</organism>
<sequence length="141" mass="16593">MADLLSEENCGLLFQLYLVLQDVQISLWWDDHFHWWRNICGFSISSSYCRMLPAESDVAVLEAEKLRLLEYLWKTKAPSKVLMFGWRMILCRLSLRVELPKCHIIVGNHNMECHCFHGRFVNQDGCVRYDQVYLMGLVHGL</sequence>
<evidence type="ECO:0008006" key="3">
    <source>
        <dbReference type="Google" id="ProtNLM"/>
    </source>
</evidence>
<gene>
    <name evidence="1" type="ORF">KIW84_073188</name>
</gene>
<accession>A0A9D4ZWZ1</accession>
<evidence type="ECO:0000313" key="1">
    <source>
        <dbReference type="EMBL" id="KAI5386949.1"/>
    </source>
</evidence>
<keyword evidence="2" id="KW-1185">Reference proteome</keyword>
<reference evidence="1 2" key="1">
    <citation type="journal article" date="2022" name="Nat. Genet.">
        <title>Improved pea reference genome and pan-genome highlight genomic features and evolutionary characteristics.</title>
        <authorList>
            <person name="Yang T."/>
            <person name="Liu R."/>
            <person name="Luo Y."/>
            <person name="Hu S."/>
            <person name="Wang D."/>
            <person name="Wang C."/>
            <person name="Pandey M.K."/>
            <person name="Ge S."/>
            <person name="Xu Q."/>
            <person name="Li N."/>
            <person name="Li G."/>
            <person name="Huang Y."/>
            <person name="Saxena R.K."/>
            <person name="Ji Y."/>
            <person name="Li M."/>
            <person name="Yan X."/>
            <person name="He Y."/>
            <person name="Liu Y."/>
            <person name="Wang X."/>
            <person name="Xiang C."/>
            <person name="Varshney R.K."/>
            <person name="Ding H."/>
            <person name="Gao S."/>
            <person name="Zong X."/>
        </authorList>
    </citation>
    <scope>NUCLEOTIDE SEQUENCE [LARGE SCALE GENOMIC DNA]</scope>
    <source>
        <strain evidence="1 2">cv. Zhongwan 6</strain>
    </source>
</reference>
<protein>
    <recommendedName>
        <fullName evidence="3">Reverse transcriptase zinc-binding domain-containing protein</fullName>
    </recommendedName>
</protein>
<proteinExistence type="predicted"/>